<dbReference type="InterPro" id="IPR009057">
    <property type="entry name" value="Homeodomain-like_sf"/>
</dbReference>
<dbReference type="OrthoDB" id="9813413at2"/>
<keyword evidence="2" id="KW-0238">DNA-binding</keyword>
<evidence type="ECO:0000259" key="4">
    <source>
        <dbReference type="PROSITE" id="PS01124"/>
    </source>
</evidence>
<evidence type="ECO:0000313" key="6">
    <source>
        <dbReference type="Proteomes" id="UP000051820"/>
    </source>
</evidence>
<dbReference type="SMART" id="SM00342">
    <property type="entry name" value="HTH_ARAC"/>
    <property type="match status" value="1"/>
</dbReference>
<dbReference type="PANTHER" id="PTHR43280">
    <property type="entry name" value="ARAC-FAMILY TRANSCRIPTIONAL REGULATOR"/>
    <property type="match status" value="1"/>
</dbReference>
<dbReference type="Pfam" id="PF12833">
    <property type="entry name" value="HTH_18"/>
    <property type="match status" value="1"/>
</dbReference>
<dbReference type="PANTHER" id="PTHR43280:SF30">
    <property type="entry name" value="MMSAB OPERON REGULATORY PROTEIN"/>
    <property type="match status" value="1"/>
</dbReference>
<dbReference type="PROSITE" id="PS01124">
    <property type="entry name" value="HTH_ARAC_FAMILY_2"/>
    <property type="match status" value="1"/>
</dbReference>
<dbReference type="GO" id="GO:0003700">
    <property type="term" value="F:DNA-binding transcription factor activity"/>
    <property type="evidence" value="ECO:0007669"/>
    <property type="project" value="InterPro"/>
</dbReference>
<comment type="caution">
    <text evidence="5">The sequence shown here is derived from an EMBL/GenBank/DDBJ whole genome shotgun (WGS) entry which is preliminary data.</text>
</comment>
<dbReference type="GO" id="GO:0043565">
    <property type="term" value="F:sequence-specific DNA binding"/>
    <property type="evidence" value="ECO:0007669"/>
    <property type="project" value="InterPro"/>
</dbReference>
<dbReference type="STRING" id="1423807.FD16_GL002464"/>
<evidence type="ECO:0000256" key="1">
    <source>
        <dbReference type="ARBA" id="ARBA00023015"/>
    </source>
</evidence>
<dbReference type="Gene3D" id="1.10.10.60">
    <property type="entry name" value="Homeodomain-like"/>
    <property type="match status" value="2"/>
</dbReference>
<proteinExistence type="predicted"/>
<feature type="domain" description="HTH araC/xylS-type" evidence="4">
    <location>
        <begin position="192"/>
        <end position="290"/>
    </location>
</feature>
<dbReference type="SUPFAM" id="SSF46689">
    <property type="entry name" value="Homeodomain-like"/>
    <property type="match status" value="2"/>
</dbReference>
<dbReference type="PRINTS" id="PR00032">
    <property type="entry name" value="HTHARAC"/>
</dbReference>
<dbReference type="InterPro" id="IPR018060">
    <property type="entry name" value="HTH_AraC"/>
</dbReference>
<evidence type="ECO:0000256" key="2">
    <source>
        <dbReference type="ARBA" id="ARBA00023125"/>
    </source>
</evidence>
<dbReference type="PATRIC" id="fig|1423807.3.peg.2545"/>
<evidence type="ECO:0000313" key="5">
    <source>
        <dbReference type="EMBL" id="KRM12279.1"/>
    </source>
</evidence>
<organism evidence="5 6">
    <name type="scientific">Paucilactobacillus suebicus DSM 5007 = KCTC 3549</name>
    <dbReference type="NCBI Taxonomy" id="1423807"/>
    <lineage>
        <taxon>Bacteria</taxon>
        <taxon>Bacillati</taxon>
        <taxon>Bacillota</taxon>
        <taxon>Bacilli</taxon>
        <taxon>Lactobacillales</taxon>
        <taxon>Lactobacillaceae</taxon>
        <taxon>Paucilactobacillus</taxon>
    </lineage>
</organism>
<dbReference type="InterPro" id="IPR003313">
    <property type="entry name" value="AraC-bd"/>
</dbReference>
<dbReference type="AlphaFoldDB" id="A0A0R1W3M0"/>
<protein>
    <submittedName>
        <fullName evidence="5">AraC family transcriptional regulator</fullName>
    </submittedName>
</protein>
<keyword evidence="6" id="KW-1185">Reference proteome</keyword>
<dbReference type="InterPro" id="IPR020449">
    <property type="entry name" value="Tscrpt_reg_AraC-type_HTH"/>
</dbReference>
<sequence length="298" mass="33999">MRRLEDFDNEYLFVLPEDTLKEYASSPIVTNLYVTDLGFFPNAEDHYVSRINGAPSWIIIFCTNGSGTVEVNGHKYAMHQNSLIILPPGIKHVYYASQGDPWDIYWVHFRGKIATDFMCVLRESAFYIDELPEANAKDLMGKFWTMIQTFIPGFSYARVIYVSQMVGAALASLSVIDSSDEEDNTTGSSYVDSAINYIYKHISEPIKLPELADQLDISTSYLSRSFHATVGTSVNQFITTTKMARASHYLQYTNVPIQQIAARLGYTDSYYFSRVFKKNFHVAPRNFRNQPNNDEIDK</sequence>
<gene>
    <name evidence="5" type="ORF">FD16_GL002464</name>
</gene>
<reference evidence="5 6" key="1">
    <citation type="journal article" date="2015" name="Genome Announc.">
        <title>Expanding the biotechnology potential of lactobacilli through comparative genomics of 213 strains and associated genera.</title>
        <authorList>
            <person name="Sun Z."/>
            <person name="Harris H.M."/>
            <person name="McCann A."/>
            <person name="Guo C."/>
            <person name="Argimon S."/>
            <person name="Zhang W."/>
            <person name="Yang X."/>
            <person name="Jeffery I.B."/>
            <person name="Cooney J.C."/>
            <person name="Kagawa T.F."/>
            <person name="Liu W."/>
            <person name="Song Y."/>
            <person name="Salvetti E."/>
            <person name="Wrobel A."/>
            <person name="Rasinkangas P."/>
            <person name="Parkhill J."/>
            <person name="Rea M.C."/>
            <person name="O'Sullivan O."/>
            <person name="Ritari J."/>
            <person name="Douillard F.P."/>
            <person name="Paul Ross R."/>
            <person name="Yang R."/>
            <person name="Briner A.E."/>
            <person name="Felis G.E."/>
            <person name="de Vos W.M."/>
            <person name="Barrangou R."/>
            <person name="Klaenhammer T.R."/>
            <person name="Caufield P.W."/>
            <person name="Cui Y."/>
            <person name="Zhang H."/>
            <person name="O'Toole P.W."/>
        </authorList>
    </citation>
    <scope>NUCLEOTIDE SEQUENCE [LARGE SCALE GENOMIC DNA]</scope>
    <source>
        <strain evidence="5 6">DSM 5007</strain>
    </source>
</reference>
<dbReference type="Gene3D" id="2.60.120.280">
    <property type="entry name" value="Regulatory protein AraC"/>
    <property type="match status" value="1"/>
</dbReference>
<dbReference type="InterPro" id="IPR037923">
    <property type="entry name" value="HTH-like"/>
</dbReference>
<dbReference type="eggNOG" id="COG2207">
    <property type="taxonomic scope" value="Bacteria"/>
</dbReference>
<dbReference type="Pfam" id="PF02311">
    <property type="entry name" value="AraC_binding"/>
    <property type="match status" value="1"/>
</dbReference>
<accession>A0A0R1W3M0</accession>
<keyword evidence="1" id="KW-0805">Transcription regulation</keyword>
<keyword evidence="3" id="KW-0804">Transcription</keyword>
<dbReference type="EMBL" id="AZGF01000009">
    <property type="protein sequence ID" value="KRM12279.1"/>
    <property type="molecule type" value="Genomic_DNA"/>
</dbReference>
<dbReference type="RefSeq" id="WP_010621794.1">
    <property type="nucleotide sequence ID" value="NZ_AZGF01000009.1"/>
</dbReference>
<dbReference type="CDD" id="cd06986">
    <property type="entry name" value="cupin_MmsR-like_N"/>
    <property type="match status" value="1"/>
</dbReference>
<name>A0A0R1W3M0_9LACO</name>
<evidence type="ECO:0000256" key="3">
    <source>
        <dbReference type="ARBA" id="ARBA00023163"/>
    </source>
</evidence>
<dbReference type="SUPFAM" id="SSF51215">
    <property type="entry name" value="Regulatory protein AraC"/>
    <property type="match status" value="1"/>
</dbReference>
<dbReference type="Proteomes" id="UP000051820">
    <property type="component" value="Unassembled WGS sequence"/>
</dbReference>